<feature type="non-terminal residue" evidence="2">
    <location>
        <position position="62"/>
    </location>
</feature>
<sequence>MALRARWWCSPTDLRCLILATLLHCSVGLLDQRATFLACESPSCSNILPSLSLPLFSALVGL</sequence>
<evidence type="ECO:0000256" key="1">
    <source>
        <dbReference type="SAM" id="SignalP"/>
    </source>
</evidence>
<evidence type="ECO:0000313" key="3">
    <source>
        <dbReference type="Proteomes" id="UP000799779"/>
    </source>
</evidence>
<dbReference type="AlphaFoldDB" id="A0A6A5WHX2"/>
<evidence type="ECO:0008006" key="4">
    <source>
        <dbReference type="Google" id="ProtNLM"/>
    </source>
</evidence>
<protein>
    <recommendedName>
        <fullName evidence="4">Secreted protein</fullName>
    </recommendedName>
</protein>
<proteinExistence type="predicted"/>
<name>A0A6A5WHX2_9PLEO</name>
<keyword evidence="1" id="KW-0732">Signal</keyword>
<organism evidence="2 3">
    <name type="scientific">Amniculicola lignicola CBS 123094</name>
    <dbReference type="NCBI Taxonomy" id="1392246"/>
    <lineage>
        <taxon>Eukaryota</taxon>
        <taxon>Fungi</taxon>
        <taxon>Dikarya</taxon>
        <taxon>Ascomycota</taxon>
        <taxon>Pezizomycotina</taxon>
        <taxon>Dothideomycetes</taxon>
        <taxon>Pleosporomycetidae</taxon>
        <taxon>Pleosporales</taxon>
        <taxon>Amniculicolaceae</taxon>
        <taxon>Amniculicola</taxon>
    </lineage>
</organism>
<dbReference type="EMBL" id="ML977589">
    <property type="protein sequence ID" value="KAF2000409.1"/>
    <property type="molecule type" value="Genomic_DNA"/>
</dbReference>
<feature type="signal peptide" evidence="1">
    <location>
        <begin position="1"/>
        <end position="28"/>
    </location>
</feature>
<reference evidence="2" key="1">
    <citation type="journal article" date="2020" name="Stud. Mycol.">
        <title>101 Dothideomycetes genomes: a test case for predicting lifestyles and emergence of pathogens.</title>
        <authorList>
            <person name="Haridas S."/>
            <person name="Albert R."/>
            <person name="Binder M."/>
            <person name="Bloem J."/>
            <person name="Labutti K."/>
            <person name="Salamov A."/>
            <person name="Andreopoulos B."/>
            <person name="Baker S."/>
            <person name="Barry K."/>
            <person name="Bills G."/>
            <person name="Bluhm B."/>
            <person name="Cannon C."/>
            <person name="Castanera R."/>
            <person name="Culley D."/>
            <person name="Daum C."/>
            <person name="Ezra D."/>
            <person name="Gonzalez J."/>
            <person name="Henrissat B."/>
            <person name="Kuo A."/>
            <person name="Liang C."/>
            <person name="Lipzen A."/>
            <person name="Lutzoni F."/>
            <person name="Magnuson J."/>
            <person name="Mondo S."/>
            <person name="Nolan M."/>
            <person name="Ohm R."/>
            <person name="Pangilinan J."/>
            <person name="Park H.-J."/>
            <person name="Ramirez L."/>
            <person name="Alfaro M."/>
            <person name="Sun H."/>
            <person name="Tritt A."/>
            <person name="Yoshinaga Y."/>
            <person name="Zwiers L.-H."/>
            <person name="Turgeon B."/>
            <person name="Goodwin S."/>
            <person name="Spatafora J."/>
            <person name="Crous P."/>
            <person name="Grigoriev I."/>
        </authorList>
    </citation>
    <scope>NUCLEOTIDE SEQUENCE</scope>
    <source>
        <strain evidence="2">CBS 123094</strain>
    </source>
</reference>
<keyword evidence="3" id="KW-1185">Reference proteome</keyword>
<feature type="chain" id="PRO_5025430100" description="Secreted protein" evidence="1">
    <location>
        <begin position="29"/>
        <end position="62"/>
    </location>
</feature>
<evidence type="ECO:0000313" key="2">
    <source>
        <dbReference type="EMBL" id="KAF2000409.1"/>
    </source>
</evidence>
<accession>A0A6A5WHX2</accession>
<gene>
    <name evidence="2" type="ORF">P154DRAFT_522600</name>
</gene>
<dbReference type="Proteomes" id="UP000799779">
    <property type="component" value="Unassembled WGS sequence"/>
</dbReference>